<gene>
    <name evidence="2" type="ORF">AM587_10007300</name>
</gene>
<organism evidence="2 3">
    <name type="scientific">Phytophthora nicotianae</name>
    <name type="common">Potato buckeye rot agent</name>
    <name type="synonym">Phytophthora parasitica</name>
    <dbReference type="NCBI Taxonomy" id="4792"/>
    <lineage>
        <taxon>Eukaryota</taxon>
        <taxon>Sar</taxon>
        <taxon>Stramenopiles</taxon>
        <taxon>Oomycota</taxon>
        <taxon>Peronosporomycetes</taxon>
        <taxon>Peronosporales</taxon>
        <taxon>Peronosporaceae</taxon>
        <taxon>Phytophthora</taxon>
    </lineage>
</organism>
<feature type="signal peptide" evidence="1">
    <location>
        <begin position="1"/>
        <end position="24"/>
    </location>
</feature>
<keyword evidence="1" id="KW-0732">Signal</keyword>
<dbReference type="PANTHER" id="PTHR13627">
    <property type="entry name" value="FUKUTIN RELATED PROTEIN"/>
    <property type="match status" value="1"/>
</dbReference>
<reference evidence="2 3" key="1">
    <citation type="submission" date="2015-11" db="EMBL/GenBank/DDBJ databases">
        <title>Genomes and virulence difference between two physiological races of Phytophthora nicotianae.</title>
        <authorList>
            <person name="Liu H."/>
            <person name="Ma X."/>
            <person name="Yu H."/>
            <person name="Fang D."/>
            <person name="Li Y."/>
            <person name="Wang X."/>
            <person name="Wang W."/>
            <person name="Dong Y."/>
            <person name="Xiao B."/>
        </authorList>
    </citation>
    <scope>NUCLEOTIDE SEQUENCE [LARGE SCALE GENOMIC DNA]</scope>
    <source>
        <strain evidence="3">race 0</strain>
    </source>
</reference>
<evidence type="ECO:0000313" key="2">
    <source>
        <dbReference type="EMBL" id="KUF89293.1"/>
    </source>
</evidence>
<dbReference type="AlphaFoldDB" id="A0A0W8CYP5"/>
<evidence type="ECO:0000256" key="1">
    <source>
        <dbReference type="SAM" id="SignalP"/>
    </source>
</evidence>
<protein>
    <submittedName>
        <fullName evidence="2">Uncharacterized protein</fullName>
    </submittedName>
</protein>
<dbReference type="OrthoDB" id="444255at2759"/>
<dbReference type="EMBL" id="LNFO01001701">
    <property type="protein sequence ID" value="KUF89293.1"/>
    <property type="molecule type" value="Genomic_DNA"/>
</dbReference>
<feature type="chain" id="PRO_5006941184" evidence="1">
    <location>
        <begin position="25"/>
        <end position="320"/>
    </location>
</feature>
<sequence>MSTSASIAFRLLWLSSLCAVLVSPDNSFLPLRQATDGPHFTVASDDWSCFPEQAPVIDTTDAFYRWVAALKTTAPRFEGHHDYLCDGSMKNYQAWENCLPITTRFDEEECAGADRTDLLMQTRTPCQASVLHMLLVDVYAELERAGGDPALVFGTLLGAVRDGGIIPYTEDVDVGYQLQNDPMPVVIRRLQAKGYHVFMDSIWRVCVAPTHPLAARLYDPALTAPIESCTGPYLDLYRMEPDPEVVDHWTIEHTKRRTDSIPVEKILPYSKVKLNGVEYDTVADPVAFLVEEYGSSYLRPIKLSKWNDFFKTYLEFLPVR</sequence>
<name>A0A0W8CYP5_PHYNI</name>
<dbReference type="Proteomes" id="UP000052943">
    <property type="component" value="Unassembled WGS sequence"/>
</dbReference>
<proteinExistence type="predicted"/>
<dbReference type="InterPro" id="IPR052613">
    <property type="entry name" value="LicD_transferase"/>
</dbReference>
<dbReference type="STRING" id="4790.A0A0W8CYP5"/>
<evidence type="ECO:0000313" key="3">
    <source>
        <dbReference type="Proteomes" id="UP000052943"/>
    </source>
</evidence>
<dbReference type="PANTHER" id="PTHR13627:SF33">
    <property type="entry name" value="LICD FAMILY PROTEIN"/>
    <property type="match status" value="1"/>
</dbReference>
<accession>A0A0W8CYP5</accession>
<comment type="caution">
    <text evidence="2">The sequence shown here is derived from an EMBL/GenBank/DDBJ whole genome shotgun (WGS) entry which is preliminary data.</text>
</comment>